<dbReference type="Pfam" id="PF20102">
    <property type="entry name" value="DUF6492"/>
    <property type="match status" value="1"/>
</dbReference>
<dbReference type="RefSeq" id="WP_077395855.1">
    <property type="nucleotide sequence ID" value="NZ_JATM01000001.1"/>
</dbReference>
<keyword evidence="2" id="KW-1185">Reference proteome</keyword>
<dbReference type="AlphaFoldDB" id="A0A1S8GRQ6"/>
<organism evidence="1 2">
    <name type="scientific">Bombella intestini</name>
    <dbReference type="NCBI Taxonomy" id="1539051"/>
    <lineage>
        <taxon>Bacteria</taxon>
        <taxon>Pseudomonadati</taxon>
        <taxon>Pseudomonadota</taxon>
        <taxon>Alphaproteobacteria</taxon>
        <taxon>Acetobacterales</taxon>
        <taxon>Acetobacteraceae</taxon>
        <taxon>Bombella</taxon>
    </lineage>
</organism>
<accession>A0A1S8GRQ6</accession>
<name>A0A1S8GRQ6_9PROT</name>
<dbReference type="InterPro" id="IPR045499">
    <property type="entry name" value="DUF6492"/>
</dbReference>
<comment type="caution">
    <text evidence="1">The sequence shown here is derived from an EMBL/GenBank/DDBJ whole genome shotgun (WGS) entry which is preliminary data.</text>
</comment>
<dbReference type="OrthoDB" id="7322846at2"/>
<gene>
    <name evidence="1" type="ORF">AL01_01480</name>
</gene>
<proteinExistence type="predicted"/>
<protein>
    <submittedName>
        <fullName evidence="1">Uncharacterized protein</fullName>
    </submittedName>
</protein>
<dbReference type="STRING" id="1539051.AL01_01480"/>
<evidence type="ECO:0000313" key="1">
    <source>
        <dbReference type="EMBL" id="OOL19665.1"/>
    </source>
</evidence>
<reference evidence="1 2" key="1">
    <citation type="journal article" date="2016" name="PLoS ONE">
        <title>Whole-Genome Sequence Analysis of Bombella intestini LMG 28161T, a Novel Acetic Acid Bacterium Isolated from the Crop of a Red-Tailed Bumble Bee, Bombus lapidarius.</title>
        <authorList>
            <person name="Li L."/>
            <person name="Illeghems K."/>
            <person name="Van Kerrebroeck S."/>
            <person name="Borremans W."/>
            <person name="Cleenwerck I."/>
            <person name="Smagghe G."/>
            <person name="De Vuyst L."/>
            <person name="Vandamme P."/>
        </authorList>
    </citation>
    <scope>NUCLEOTIDE SEQUENCE [LARGE SCALE GENOMIC DNA]</scope>
    <source>
        <strain evidence="1 2">R-52487</strain>
    </source>
</reference>
<dbReference type="Proteomes" id="UP000200980">
    <property type="component" value="Unassembled WGS sequence"/>
</dbReference>
<evidence type="ECO:0000313" key="2">
    <source>
        <dbReference type="Proteomes" id="UP000200980"/>
    </source>
</evidence>
<dbReference type="EMBL" id="JATM01000001">
    <property type="protein sequence ID" value="OOL19665.1"/>
    <property type="molecule type" value="Genomic_DNA"/>
</dbReference>
<sequence length="784" mass="93787">MLQERVSILTPSYEKHVDQYFSMVRSIKKFCTDFHLIDFVVVLERVNNRLFEKRFEEMGIENFRIVETEQILSDWGVGDTASSFLKRVGKFTFQTSKKLGAFKYIKTEWAIILDSEGLFLKRFSIRDILDDYKKRKYIFYSGTEARGQLWNNSLGCQVNKNVSHTLKFNITSRWFMECFHWFYETQKVNELIEYCRDTLFFSYLTDKKQGYSDFLYEGRHVDFFENILYYGFLWKKYNNEYVFFDLKEEFSLLLPKEISGRFILDELPFSLFGNDYILNILAPEDIKTIYPFLEKFRLPFLRLEPAFFDTRYLLELEKAPYLVSTISSHHAIWLKKRIAVCISGEFRHKIHRVPEQQVRMLKSFLSGVECDVFIHGWHSTSEALIINELKPKKYLFEERKDFTSLVEEIWFREPRLKEGRDHGSLSMFYSLEQAFNLIGNDVEQYDFVVRLRPDIYPDLSLKDILIKITDLGDFNEGSIYFPRNYHSKGINDQIAIGETKCMETYFRTFSYIKKNISELFFNPEYILLKNILEHQIKPLMVDLPYALMRELPMKIFDIGRVLHDQEHIWWSKTDNLPISYDLSEYFTDKLKSMETLMFNKITEPLYISFKNPFTGQCWVEVINNDNNPSVEINLYKKRGLDWCVIPFAGNDVLNVADNIDEMKKFFYQEDDKYVLSFWSWRDGEFTNRRVVLSANAWIAKAPFARASRDKAWKKYIQVVEKFHDPDRKWMAHIYLKPYVFKLFYSTLRLLNQGDKKRKLLENPRAFCRDSKVGLVRSFGRKYFM</sequence>